<keyword evidence="2" id="KW-0808">Transferase</keyword>
<keyword evidence="3" id="KW-1185">Reference proteome</keyword>
<dbReference type="InterPro" id="IPR001173">
    <property type="entry name" value="Glyco_trans_2-like"/>
</dbReference>
<feature type="domain" description="Glycosyltransferase 2-like" evidence="1">
    <location>
        <begin position="8"/>
        <end position="110"/>
    </location>
</feature>
<evidence type="ECO:0000313" key="2">
    <source>
        <dbReference type="EMBL" id="TXB67716.1"/>
    </source>
</evidence>
<dbReference type="Gene3D" id="3.90.550.10">
    <property type="entry name" value="Spore Coat Polysaccharide Biosynthesis Protein SpsA, Chain A"/>
    <property type="match status" value="1"/>
</dbReference>
<dbReference type="Pfam" id="PF00535">
    <property type="entry name" value="Glycos_transf_2"/>
    <property type="match status" value="1"/>
</dbReference>
<dbReference type="GO" id="GO:0016740">
    <property type="term" value="F:transferase activity"/>
    <property type="evidence" value="ECO:0007669"/>
    <property type="project" value="UniProtKB-KW"/>
</dbReference>
<protein>
    <submittedName>
        <fullName evidence="2">Glycosyltransferase family 2 protein</fullName>
    </submittedName>
</protein>
<dbReference type="InterPro" id="IPR050834">
    <property type="entry name" value="Glycosyltransf_2"/>
</dbReference>
<dbReference type="SUPFAM" id="SSF53448">
    <property type="entry name" value="Nucleotide-diphospho-sugar transferases"/>
    <property type="match status" value="1"/>
</dbReference>
<comment type="caution">
    <text evidence="2">The sequence shown here is derived from an EMBL/GenBank/DDBJ whole genome shotgun (WGS) entry which is preliminary data.</text>
</comment>
<name>A0A5C6RYM5_9RHOB</name>
<dbReference type="EMBL" id="VOPL01000006">
    <property type="protein sequence ID" value="TXB67716.1"/>
    <property type="molecule type" value="Genomic_DNA"/>
</dbReference>
<accession>A0A5C6RYM5</accession>
<dbReference type="PANTHER" id="PTHR43685">
    <property type="entry name" value="GLYCOSYLTRANSFERASE"/>
    <property type="match status" value="1"/>
</dbReference>
<dbReference type="Proteomes" id="UP000321562">
    <property type="component" value="Unassembled WGS sequence"/>
</dbReference>
<dbReference type="InterPro" id="IPR029044">
    <property type="entry name" value="Nucleotide-diphossugar_trans"/>
</dbReference>
<sequence>MDDTFLLSVVIPNRNRAESLLRAVLSLRDQTGDEIEIIVVDDCSDTDLSAEYALLESMGVRVLRQDRHLRGSAARNRGAAEARGSHISFLDSDDLWLPGRYDRIKTFYADPANARKVLVSGAVLHVDGEIRPSVQPEWPEGSSLVEYVYRDGGRIQTSMLTMPAEIAREYPFDESLRVNQDTDLAMRLDRGGIGFVISPEPALAKEETPRKDRLTTGHETIDLSYDWFRRENHDWSGAAKSGYYLQDRVWRLADAGRRREAFVALMRTLSPPVAPRETVRRGISMLLGERGYALLRRGYRKASGDADAPREGSDILDRWNRLDREAVALAESARESGAAQPT</sequence>
<dbReference type="OrthoDB" id="5291101at2"/>
<dbReference type="AlphaFoldDB" id="A0A5C6RYM5"/>
<reference evidence="2 3" key="1">
    <citation type="submission" date="2019-08" db="EMBL/GenBank/DDBJ databases">
        <authorList>
            <person name="Ye J."/>
        </authorList>
    </citation>
    <scope>NUCLEOTIDE SEQUENCE [LARGE SCALE GENOMIC DNA]</scope>
    <source>
        <strain evidence="2 3">TK008</strain>
    </source>
</reference>
<proteinExistence type="predicted"/>
<gene>
    <name evidence="2" type="ORF">FQV27_14015</name>
</gene>
<dbReference type="CDD" id="cd00761">
    <property type="entry name" value="Glyco_tranf_GTA_type"/>
    <property type="match status" value="1"/>
</dbReference>
<dbReference type="RefSeq" id="WP_147099656.1">
    <property type="nucleotide sequence ID" value="NZ_JBHUFH010000001.1"/>
</dbReference>
<dbReference type="PANTHER" id="PTHR43685:SF11">
    <property type="entry name" value="GLYCOSYLTRANSFERASE TAGX-RELATED"/>
    <property type="match status" value="1"/>
</dbReference>
<evidence type="ECO:0000259" key="1">
    <source>
        <dbReference type="Pfam" id="PF00535"/>
    </source>
</evidence>
<organism evidence="2 3">
    <name type="scientific">Paracoccus aurantiacus</name>
    <dbReference type="NCBI Taxonomy" id="2599412"/>
    <lineage>
        <taxon>Bacteria</taxon>
        <taxon>Pseudomonadati</taxon>
        <taxon>Pseudomonadota</taxon>
        <taxon>Alphaproteobacteria</taxon>
        <taxon>Rhodobacterales</taxon>
        <taxon>Paracoccaceae</taxon>
        <taxon>Paracoccus</taxon>
    </lineage>
</organism>
<evidence type="ECO:0000313" key="3">
    <source>
        <dbReference type="Proteomes" id="UP000321562"/>
    </source>
</evidence>